<dbReference type="InterPro" id="IPR053783">
    <property type="entry name" value="Dockerin_dom_GC-type"/>
</dbReference>
<protein>
    <submittedName>
        <fullName evidence="3">Serogroup D</fullName>
    </submittedName>
</protein>
<evidence type="ECO:0000313" key="4">
    <source>
        <dbReference type="Proteomes" id="UP001642464"/>
    </source>
</evidence>
<dbReference type="InterPro" id="IPR050491">
    <property type="entry name" value="AmpC-like"/>
</dbReference>
<accession>A0ABP0MS01</accession>
<keyword evidence="1" id="KW-0732">Signal</keyword>
<dbReference type="EMBL" id="CAXAMM010022929">
    <property type="protein sequence ID" value="CAK9052794.1"/>
    <property type="molecule type" value="Genomic_DNA"/>
</dbReference>
<feature type="domain" description="Beta-lactamase-related" evidence="2">
    <location>
        <begin position="35"/>
        <end position="233"/>
    </location>
</feature>
<dbReference type="PANTHER" id="PTHR46825:SF9">
    <property type="entry name" value="BETA-LACTAMASE-RELATED DOMAIN-CONTAINING PROTEIN"/>
    <property type="match status" value="1"/>
</dbReference>
<dbReference type="InterPro" id="IPR001466">
    <property type="entry name" value="Beta-lactam-related"/>
</dbReference>
<dbReference type="InterPro" id="IPR012338">
    <property type="entry name" value="Beta-lactam/transpept-like"/>
</dbReference>
<dbReference type="NCBIfam" id="NF041540">
    <property type="entry name" value="dockerin_GC"/>
    <property type="match status" value="1"/>
</dbReference>
<organism evidence="3 4">
    <name type="scientific">Durusdinium trenchii</name>
    <dbReference type="NCBI Taxonomy" id="1381693"/>
    <lineage>
        <taxon>Eukaryota</taxon>
        <taxon>Sar</taxon>
        <taxon>Alveolata</taxon>
        <taxon>Dinophyceae</taxon>
        <taxon>Suessiales</taxon>
        <taxon>Symbiodiniaceae</taxon>
        <taxon>Durusdinium</taxon>
    </lineage>
</organism>
<evidence type="ECO:0000313" key="3">
    <source>
        <dbReference type="EMBL" id="CAK9052794.1"/>
    </source>
</evidence>
<feature type="chain" id="PRO_5047245783" evidence="1">
    <location>
        <begin position="20"/>
        <end position="429"/>
    </location>
</feature>
<dbReference type="PANTHER" id="PTHR46825">
    <property type="entry name" value="D-ALANYL-D-ALANINE-CARBOXYPEPTIDASE/ENDOPEPTIDASE AMPH"/>
    <property type="match status" value="1"/>
</dbReference>
<gene>
    <name evidence="3" type="ORF">SCF082_LOCUS28854</name>
</gene>
<feature type="signal peptide" evidence="1">
    <location>
        <begin position="1"/>
        <end position="19"/>
    </location>
</feature>
<proteinExistence type="predicted"/>
<dbReference type="PROSITE" id="PS00018">
    <property type="entry name" value="EF_HAND_1"/>
    <property type="match status" value="1"/>
</dbReference>
<evidence type="ECO:0000259" key="2">
    <source>
        <dbReference type="Pfam" id="PF00144"/>
    </source>
</evidence>
<keyword evidence="4" id="KW-1185">Reference proteome</keyword>
<dbReference type="Gene3D" id="3.40.710.10">
    <property type="entry name" value="DD-peptidase/beta-lactamase superfamily"/>
    <property type="match status" value="1"/>
</dbReference>
<dbReference type="Pfam" id="PF00144">
    <property type="entry name" value="Beta-lactamase"/>
    <property type="match status" value="1"/>
</dbReference>
<sequence length="429" mass="46063">MLRRITGLACIAFALPAPAQDLPSRGRVVPQLAELDRLMQDTMTDNGISAGVLAVAFDDRVVYQRSFGWLDRDRTTPLPMNAEMRLASVSKPITAAIVRNLIADGMLSAADKAFDVGQPGGGILPVDPFPSLGDPRIGDITITNLLQHRGGWNRDLVGNHAFRDVQIAGEMGVPSPPGRVNKMRWILGQPLEFAPGTQYAYANIGYHALGLIIEEVTGNTYEQEVERLFEDLGHPGAVRLGRTFAADQGPLEPWYDQEDMGFGQNVFDPAGPFVRWPYGGWDQEGASSFGGLIASGEPLLALADAYILFGGSSGVALPGGVGPSFFSAHSGSLPGTDTVVWQRGQGVRVAVLFNHRDISFSSAWGVDVAAEIDRMVLAGEITEPPCAADMDADGELTIFDFLAFQNRFDAGSMEADFDGDGALTIFDFL</sequence>
<dbReference type="SUPFAM" id="SSF56601">
    <property type="entry name" value="beta-lactamase/transpeptidase-like"/>
    <property type="match status" value="1"/>
</dbReference>
<comment type="caution">
    <text evidence="3">The sequence shown here is derived from an EMBL/GenBank/DDBJ whole genome shotgun (WGS) entry which is preliminary data.</text>
</comment>
<dbReference type="InterPro" id="IPR018247">
    <property type="entry name" value="EF_Hand_1_Ca_BS"/>
</dbReference>
<reference evidence="3 4" key="1">
    <citation type="submission" date="2024-02" db="EMBL/GenBank/DDBJ databases">
        <authorList>
            <person name="Chen Y."/>
            <person name="Shah S."/>
            <person name="Dougan E. K."/>
            <person name="Thang M."/>
            <person name="Chan C."/>
        </authorList>
    </citation>
    <scope>NUCLEOTIDE SEQUENCE [LARGE SCALE GENOMIC DNA]</scope>
</reference>
<name>A0ABP0MS01_9DINO</name>
<evidence type="ECO:0000256" key="1">
    <source>
        <dbReference type="SAM" id="SignalP"/>
    </source>
</evidence>
<feature type="non-terminal residue" evidence="3">
    <location>
        <position position="429"/>
    </location>
</feature>
<dbReference type="Proteomes" id="UP001642464">
    <property type="component" value="Unassembled WGS sequence"/>
</dbReference>